<dbReference type="SUPFAM" id="SSF50978">
    <property type="entry name" value="WD40 repeat-like"/>
    <property type="match status" value="1"/>
</dbReference>
<feature type="region of interest" description="Disordered" evidence="6">
    <location>
        <begin position="534"/>
        <end position="560"/>
    </location>
</feature>
<dbReference type="PANTHER" id="PTHR44489:SF11">
    <property type="entry name" value="WD REPEAT DOMAIN 86"/>
    <property type="match status" value="1"/>
</dbReference>
<proteinExistence type="predicted"/>
<dbReference type="OrthoDB" id="674604at2759"/>
<feature type="compositionally biased region" description="Low complexity" evidence="6">
    <location>
        <begin position="620"/>
        <end position="647"/>
    </location>
</feature>
<dbReference type="InterPro" id="IPR036322">
    <property type="entry name" value="WD40_repeat_dom_sf"/>
</dbReference>
<gene>
    <name evidence="7" type="ORF">LPMP_331300</name>
</gene>
<feature type="compositionally biased region" description="Low complexity" evidence="6">
    <location>
        <begin position="534"/>
        <end position="545"/>
    </location>
</feature>
<evidence type="ECO:0000256" key="2">
    <source>
        <dbReference type="ARBA" id="ARBA00022737"/>
    </source>
</evidence>
<keyword evidence="1 4" id="KW-0853">WD repeat</keyword>
<sequence>MPSPQPHSVASELLVKDSILVVPAPSLSIATVGDVVWIAFSDGKVEVRNSRTGEVVRRFEPAISAVPTSALTSSAAIGVGGSTGMLALLKQHSSESAATTHTTNSATIVCALLAVPTVDGDTHVWMGLSNGCIEVHDGSTFSSSSGETAVNVSNRPSPHGLIALLRKHTAAVTSLAEFGGYVYSGSEDRQILQWRACRLMYARLFSSHCPHDGSVRCLYAEGSTLVSGSDDCTVKVWDIGEGTMRLTGYFHSQSGGVLALCRVGELMWSGDASGQVVRWHLRTCEAVGIHVPHSGRVLSLCRVGHRVYSGSSDGTMGIFDAGSGQLLQHITDQVLGWVVAVECPAKLSRFVVWSASADGAVRCWYQDEYASMTADEVRFNDGSWYASGSTPYREFRAAVGQRTQRLKKQLEAIEHRDNQAMALLRHCSTVFGGGGAGVETQLQSLRDQLTKVEERCRVAEERVAAKRHTVAQMDRDIASTLALLQNARCEINLLLPGEAERVLASMPALTTDDLVAYTPTPALAMLDTASAAPPITTTTSGSSATAPPPPSSSLIHPLPLPTVTVPGSAAATSASPPALAVTTSTLGVGGPLTCAPPSLPPSVTVIPLPGSGENAASVTGGALPQPPSSSLSMAAASGLASTDGTAPADSTAAAVAGAGTAPGAAAATAEKRPGAAPPPDDGVTWTNPNVGNYIQRRYYGASPSLRTTDLMKQERRRGRLPQVKVEALQRGPSRPRAPPTVREAKSRSASADAKWATTTTATTTSVIKTSSTKAAA</sequence>
<dbReference type="PROSITE" id="PS00678">
    <property type="entry name" value="WD_REPEATS_1"/>
    <property type="match status" value="1"/>
</dbReference>
<dbReference type="VEuPathDB" id="TriTrypDB:LPMP_331300"/>
<keyword evidence="3" id="KW-0687">Ribonucleoprotein</keyword>
<dbReference type="PROSITE" id="PS50082">
    <property type="entry name" value="WD_REPEATS_2"/>
    <property type="match status" value="1"/>
</dbReference>
<organism evidence="7 8">
    <name type="scientific">Leishmania panamensis</name>
    <dbReference type="NCBI Taxonomy" id="5679"/>
    <lineage>
        <taxon>Eukaryota</taxon>
        <taxon>Discoba</taxon>
        <taxon>Euglenozoa</taxon>
        <taxon>Kinetoplastea</taxon>
        <taxon>Metakinetoplastina</taxon>
        <taxon>Trypanosomatida</taxon>
        <taxon>Trypanosomatidae</taxon>
        <taxon>Leishmaniinae</taxon>
        <taxon>Leishmania</taxon>
        <taxon>Leishmania guyanensis species complex</taxon>
    </lineage>
</organism>
<evidence type="ECO:0000256" key="5">
    <source>
        <dbReference type="SAM" id="Coils"/>
    </source>
</evidence>
<keyword evidence="3" id="KW-0689">Ribosomal protein</keyword>
<dbReference type="InterPro" id="IPR015943">
    <property type="entry name" value="WD40/YVTN_repeat-like_dom_sf"/>
</dbReference>
<evidence type="ECO:0000256" key="4">
    <source>
        <dbReference type="PROSITE-ProRule" id="PRU00221"/>
    </source>
</evidence>
<dbReference type="SMART" id="SM00320">
    <property type="entry name" value="WD40"/>
    <property type="match status" value="5"/>
</dbReference>
<dbReference type="Pfam" id="PF00400">
    <property type="entry name" value="WD40"/>
    <property type="match status" value="2"/>
</dbReference>
<dbReference type="InterPro" id="IPR001680">
    <property type="entry name" value="WD40_rpt"/>
</dbReference>
<dbReference type="KEGG" id="lpan:LPMP_331300"/>
<evidence type="ECO:0000313" key="8">
    <source>
        <dbReference type="Proteomes" id="UP000063063"/>
    </source>
</evidence>
<feature type="compositionally biased region" description="Low complexity" evidence="6">
    <location>
        <begin position="748"/>
        <end position="776"/>
    </location>
</feature>
<dbReference type="Proteomes" id="UP000063063">
    <property type="component" value="Chromosome 33"/>
</dbReference>
<dbReference type="AlphaFoldDB" id="A0A088SHW0"/>
<name>A0A088SHW0_LEIPA</name>
<feature type="repeat" description="WD" evidence="4">
    <location>
        <begin position="221"/>
        <end position="247"/>
    </location>
</feature>
<evidence type="ECO:0000256" key="3">
    <source>
        <dbReference type="ARBA" id="ARBA00022980"/>
    </source>
</evidence>
<keyword evidence="2" id="KW-0677">Repeat</keyword>
<evidence type="ECO:0000256" key="1">
    <source>
        <dbReference type="ARBA" id="ARBA00022574"/>
    </source>
</evidence>
<evidence type="ECO:0000313" key="7">
    <source>
        <dbReference type="EMBL" id="AIO01422.1"/>
    </source>
</evidence>
<dbReference type="GO" id="GO:0005840">
    <property type="term" value="C:ribosome"/>
    <property type="evidence" value="ECO:0007669"/>
    <property type="project" value="UniProtKB-KW"/>
</dbReference>
<feature type="region of interest" description="Disordered" evidence="6">
    <location>
        <begin position="725"/>
        <end position="776"/>
    </location>
</feature>
<dbReference type="PANTHER" id="PTHR44489">
    <property type="match status" value="1"/>
</dbReference>
<feature type="region of interest" description="Disordered" evidence="6">
    <location>
        <begin position="664"/>
        <end position="689"/>
    </location>
</feature>
<feature type="region of interest" description="Disordered" evidence="6">
    <location>
        <begin position="614"/>
        <end position="647"/>
    </location>
</feature>
<dbReference type="Gene3D" id="2.130.10.10">
    <property type="entry name" value="YVTN repeat-like/Quinoprotein amine dehydrogenase"/>
    <property type="match status" value="2"/>
</dbReference>
<dbReference type="GeneID" id="22578283"/>
<dbReference type="EMBL" id="CP009402">
    <property type="protein sequence ID" value="AIO01422.1"/>
    <property type="molecule type" value="Genomic_DNA"/>
</dbReference>
<feature type="coiled-coil region" evidence="5">
    <location>
        <begin position="435"/>
        <end position="462"/>
    </location>
</feature>
<keyword evidence="5" id="KW-0175">Coiled coil</keyword>
<protein>
    <submittedName>
        <fullName evidence="7">Uncharacterized protein</fullName>
    </submittedName>
</protein>
<evidence type="ECO:0000256" key="6">
    <source>
        <dbReference type="SAM" id="MobiDB-lite"/>
    </source>
</evidence>
<reference evidence="7 8" key="1">
    <citation type="journal article" date="2015" name="Sci. Rep.">
        <title>The genome of Leishmania panamensis: insights into genomics of the L. (Viannia) subgenus.</title>
        <authorList>
            <person name="Llanes A."/>
            <person name="Restrepo C.M."/>
            <person name="Vecchio G.D."/>
            <person name="Anguizola F.J."/>
            <person name="Lleonart R."/>
        </authorList>
    </citation>
    <scope>NUCLEOTIDE SEQUENCE [LARGE SCALE GENOMIC DNA]</scope>
    <source>
        <strain evidence="7 8">MHOM/PA/94/PSC-1</strain>
    </source>
</reference>
<dbReference type="InterPro" id="IPR019775">
    <property type="entry name" value="WD40_repeat_CS"/>
</dbReference>
<accession>A0A088SHW0</accession>
<dbReference type="VEuPathDB" id="TriTrypDB:LPAL13_330018100"/>
<dbReference type="InterPro" id="IPR044715">
    <property type="entry name" value="WDR86-like"/>
</dbReference>
<keyword evidence="8" id="KW-1185">Reference proteome</keyword>
<dbReference type="RefSeq" id="XP_010702222.1">
    <property type="nucleotide sequence ID" value="XM_010703920.1"/>
</dbReference>
<dbReference type="eggNOG" id="KOG0274">
    <property type="taxonomic scope" value="Eukaryota"/>
</dbReference>